<comment type="caution">
    <text evidence="13">The sequence shown here is derived from an EMBL/GenBank/DDBJ whole genome shotgun (WGS) entry which is preliminary data.</text>
</comment>
<gene>
    <name evidence="9" type="primary">tig</name>
    <name evidence="13" type="ORF">UT67_C0006G0011</name>
</gene>
<feature type="domain" description="Trigger factor C-terminal" evidence="12">
    <location>
        <begin position="262"/>
        <end position="421"/>
    </location>
</feature>
<dbReference type="SUPFAM" id="SSF109998">
    <property type="entry name" value="Triger factor/SurA peptide-binding domain-like"/>
    <property type="match status" value="1"/>
</dbReference>
<dbReference type="InterPro" id="IPR008880">
    <property type="entry name" value="Trigger_fac_C"/>
</dbReference>
<dbReference type="Proteomes" id="UP000034855">
    <property type="component" value="Unassembled WGS sequence"/>
</dbReference>
<dbReference type="GO" id="GO:0044183">
    <property type="term" value="F:protein folding chaperone"/>
    <property type="evidence" value="ECO:0007669"/>
    <property type="project" value="TreeGrafter"/>
</dbReference>
<evidence type="ECO:0000259" key="10">
    <source>
        <dbReference type="Pfam" id="PF00254"/>
    </source>
</evidence>
<keyword evidence="6 9" id="KW-0143">Chaperone</keyword>
<keyword evidence="9" id="KW-0963">Cytoplasm</keyword>
<reference evidence="13 14" key="1">
    <citation type="journal article" date="2015" name="Nature">
        <title>rRNA introns, odd ribosomes, and small enigmatic genomes across a large radiation of phyla.</title>
        <authorList>
            <person name="Brown C.T."/>
            <person name="Hug L.A."/>
            <person name="Thomas B.C."/>
            <person name="Sharon I."/>
            <person name="Castelle C.J."/>
            <person name="Singh A."/>
            <person name="Wilkins M.J."/>
            <person name="Williams K.H."/>
            <person name="Banfield J.F."/>
        </authorList>
    </citation>
    <scope>NUCLEOTIDE SEQUENCE [LARGE SCALE GENOMIC DNA]</scope>
</reference>
<dbReference type="InterPro" id="IPR036611">
    <property type="entry name" value="Trigger_fac_ribosome-bd_sf"/>
</dbReference>
<evidence type="ECO:0000256" key="6">
    <source>
        <dbReference type="ARBA" id="ARBA00023186"/>
    </source>
</evidence>
<name>A0A0G0TAE8_9BACT</name>
<evidence type="ECO:0000313" key="14">
    <source>
        <dbReference type="Proteomes" id="UP000034855"/>
    </source>
</evidence>
<evidence type="ECO:0000256" key="2">
    <source>
        <dbReference type="ARBA" id="ARBA00005464"/>
    </source>
</evidence>
<evidence type="ECO:0000256" key="4">
    <source>
        <dbReference type="ARBA" id="ARBA00016902"/>
    </source>
</evidence>
<comment type="similarity">
    <text evidence="2 9">Belongs to the FKBP-type PPIase family. Tig subfamily.</text>
</comment>
<keyword evidence="5 9" id="KW-0697">Rotamase</keyword>
<dbReference type="EMBL" id="LBXR01000006">
    <property type="protein sequence ID" value="KKR34832.1"/>
    <property type="molecule type" value="Genomic_DNA"/>
</dbReference>
<dbReference type="InterPro" id="IPR037041">
    <property type="entry name" value="Trigger_fac_C_sf"/>
</dbReference>
<dbReference type="GO" id="GO:0003755">
    <property type="term" value="F:peptidyl-prolyl cis-trans isomerase activity"/>
    <property type="evidence" value="ECO:0007669"/>
    <property type="project" value="UniProtKB-UniRule"/>
</dbReference>
<dbReference type="GO" id="GO:0043022">
    <property type="term" value="F:ribosome binding"/>
    <property type="evidence" value="ECO:0007669"/>
    <property type="project" value="TreeGrafter"/>
</dbReference>
<evidence type="ECO:0000259" key="12">
    <source>
        <dbReference type="Pfam" id="PF05698"/>
    </source>
</evidence>
<dbReference type="PIRSF" id="PIRSF003095">
    <property type="entry name" value="Trigger_factor"/>
    <property type="match status" value="1"/>
</dbReference>
<dbReference type="GO" id="GO:0015031">
    <property type="term" value="P:protein transport"/>
    <property type="evidence" value="ECO:0007669"/>
    <property type="project" value="UniProtKB-UniRule"/>
</dbReference>
<dbReference type="PANTHER" id="PTHR30560:SF3">
    <property type="entry name" value="TRIGGER FACTOR-LIKE PROTEIN TIG, CHLOROPLASTIC"/>
    <property type="match status" value="1"/>
</dbReference>
<feature type="domain" description="PPIase FKBP-type" evidence="10">
    <location>
        <begin position="158"/>
        <end position="237"/>
    </location>
</feature>
<sequence length="428" mass="48605">MKYELKTLEKSQVELTIIVEPSDYKKDMDAAAVRISERAAIKGFRPGKATYNMVKQQVGEIRIIEEAMQSIVEKNFFDAVKKEKLDTVGMPAITITKVAPGNDLEFKAVVGLLPVIKLGNLSTVKVKHQAKEITDADVDTVLNDLKKMQTKEILKNGEATKEDKLVVNLEMFLDKVPVEGGQAPNHQVYLAEPHYIPGLAEQLIGVKKDDVREFNLKFPKDHYQKHLAGKDIDFKVKINEVFELQHPPLDDAFAKTLGQENMEKLKTILRDNLIADAKHKDDQKLEIEILDNLIEASEISVIPDVLINAEKHKIFNELKNSLGSQGIEMEQYLKDLKKTEEDIYKDFQEQAMRRVKAALVSRQVAIENKIEADKKDVEEEIKMIKAAYPDNKNVEENLKNPQVLETLALTIQNRKVLSFLKDKIVGKK</sequence>
<dbReference type="AlphaFoldDB" id="A0A0G0TAE8"/>
<dbReference type="GO" id="GO:0051301">
    <property type="term" value="P:cell division"/>
    <property type="evidence" value="ECO:0007669"/>
    <property type="project" value="UniProtKB-KW"/>
</dbReference>
<dbReference type="InterPro" id="IPR005215">
    <property type="entry name" value="Trig_fac"/>
</dbReference>
<dbReference type="GO" id="GO:0005737">
    <property type="term" value="C:cytoplasm"/>
    <property type="evidence" value="ECO:0007669"/>
    <property type="project" value="UniProtKB-SubCell"/>
</dbReference>
<dbReference type="GO" id="GO:0043335">
    <property type="term" value="P:protein unfolding"/>
    <property type="evidence" value="ECO:0007669"/>
    <property type="project" value="TreeGrafter"/>
</dbReference>
<keyword evidence="9" id="KW-0131">Cell cycle</keyword>
<dbReference type="SUPFAM" id="SSF102735">
    <property type="entry name" value="Trigger factor ribosome-binding domain"/>
    <property type="match status" value="1"/>
</dbReference>
<comment type="catalytic activity">
    <reaction evidence="1 9">
        <text>[protein]-peptidylproline (omega=180) = [protein]-peptidylproline (omega=0)</text>
        <dbReference type="Rhea" id="RHEA:16237"/>
        <dbReference type="Rhea" id="RHEA-COMP:10747"/>
        <dbReference type="Rhea" id="RHEA-COMP:10748"/>
        <dbReference type="ChEBI" id="CHEBI:83833"/>
        <dbReference type="ChEBI" id="CHEBI:83834"/>
        <dbReference type="EC" id="5.2.1.8"/>
    </reaction>
</comment>
<evidence type="ECO:0000256" key="5">
    <source>
        <dbReference type="ARBA" id="ARBA00023110"/>
    </source>
</evidence>
<keyword evidence="7 9" id="KW-0413">Isomerase</keyword>
<dbReference type="Gene3D" id="1.10.3120.10">
    <property type="entry name" value="Trigger factor, C-terminal domain"/>
    <property type="match status" value="1"/>
</dbReference>
<comment type="domain">
    <text evidence="9">Consists of 3 domains; the N-terminus binds the ribosome, the middle domain has PPIase activity, while the C-terminus has intrinsic chaperone activity on its own.</text>
</comment>
<comment type="function">
    <text evidence="9">Involved in protein export. Acts as a chaperone by maintaining the newly synthesized protein in an open conformation. Functions as a peptidyl-prolyl cis-trans isomerase.</text>
</comment>
<dbReference type="InterPro" id="IPR008881">
    <property type="entry name" value="Trigger_fac_ribosome-bd_bac"/>
</dbReference>
<evidence type="ECO:0000256" key="8">
    <source>
        <dbReference type="ARBA" id="ARBA00029986"/>
    </source>
</evidence>
<dbReference type="EC" id="5.2.1.8" evidence="3 9"/>
<evidence type="ECO:0000259" key="11">
    <source>
        <dbReference type="Pfam" id="PF05697"/>
    </source>
</evidence>
<comment type="subcellular location">
    <subcellularLocation>
        <location evidence="9">Cytoplasm</location>
    </subcellularLocation>
    <text evidence="9">About half TF is bound to the ribosome near the polypeptide exit tunnel while the other half is free in the cytoplasm.</text>
</comment>
<dbReference type="InterPro" id="IPR027304">
    <property type="entry name" value="Trigger_fact/SurA_dom_sf"/>
</dbReference>
<evidence type="ECO:0000313" key="13">
    <source>
        <dbReference type="EMBL" id="KKR34832.1"/>
    </source>
</evidence>
<evidence type="ECO:0000256" key="9">
    <source>
        <dbReference type="HAMAP-Rule" id="MF_00303"/>
    </source>
</evidence>
<protein>
    <recommendedName>
        <fullName evidence="4 9">Trigger factor</fullName>
        <shortName evidence="9">TF</shortName>
        <ecNumber evidence="3 9">5.2.1.8</ecNumber>
    </recommendedName>
    <alternativeName>
        <fullName evidence="8 9">PPIase</fullName>
    </alternativeName>
</protein>
<dbReference type="InterPro" id="IPR001179">
    <property type="entry name" value="PPIase_FKBP_dom"/>
</dbReference>
<dbReference type="Pfam" id="PF00254">
    <property type="entry name" value="FKBP_C"/>
    <property type="match status" value="1"/>
</dbReference>
<dbReference type="SUPFAM" id="SSF54534">
    <property type="entry name" value="FKBP-like"/>
    <property type="match status" value="1"/>
</dbReference>
<dbReference type="NCBIfam" id="TIGR00115">
    <property type="entry name" value="tig"/>
    <property type="match status" value="1"/>
</dbReference>
<evidence type="ECO:0000256" key="3">
    <source>
        <dbReference type="ARBA" id="ARBA00013194"/>
    </source>
</evidence>
<dbReference type="HAMAP" id="MF_00303">
    <property type="entry name" value="Trigger_factor_Tig"/>
    <property type="match status" value="1"/>
</dbReference>
<evidence type="ECO:0000256" key="7">
    <source>
        <dbReference type="ARBA" id="ARBA00023235"/>
    </source>
</evidence>
<dbReference type="PANTHER" id="PTHR30560">
    <property type="entry name" value="TRIGGER FACTOR CHAPERONE AND PEPTIDYL-PROLYL CIS/TRANS ISOMERASE"/>
    <property type="match status" value="1"/>
</dbReference>
<keyword evidence="9" id="KW-0132">Cell division</keyword>
<dbReference type="Pfam" id="PF05698">
    <property type="entry name" value="Trigger_C"/>
    <property type="match status" value="1"/>
</dbReference>
<dbReference type="InterPro" id="IPR046357">
    <property type="entry name" value="PPIase_dom_sf"/>
</dbReference>
<feature type="domain" description="Trigger factor ribosome-binding bacterial" evidence="11">
    <location>
        <begin position="1"/>
        <end position="145"/>
    </location>
</feature>
<proteinExistence type="inferred from homology"/>
<accession>A0A0G0TAE8</accession>
<dbReference type="Gene3D" id="3.30.70.1050">
    <property type="entry name" value="Trigger factor ribosome-binding domain"/>
    <property type="match status" value="1"/>
</dbReference>
<dbReference type="STRING" id="1619037.UT67_C0006G0011"/>
<organism evidence="13 14">
    <name type="scientific">Candidatus Magasanikbacteria bacterium GW2011_GWA2_40_10</name>
    <dbReference type="NCBI Taxonomy" id="1619037"/>
    <lineage>
        <taxon>Bacteria</taxon>
        <taxon>Candidatus Magasanikiibacteriota</taxon>
    </lineage>
</organism>
<dbReference type="GO" id="GO:0051083">
    <property type="term" value="P:'de novo' cotranslational protein folding"/>
    <property type="evidence" value="ECO:0007669"/>
    <property type="project" value="TreeGrafter"/>
</dbReference>
<dbReference type="Pfam" id="PF05697">
    <property type="entry name" value="Trigger_N"/>
    <property type="match status" value="1"/>
</dbReference>
<dbReference type="Gene3D" id="3.10.50.40">
    <property type="match status" value="1"/>
</dbReference>
<evidence type="ECO:0000256" key="1">
    <source>
        <dbReference type="ARBA" id="ARBA00000971"/>
    </source>
</evidence>